<dbReference type="eggNOG" id="ENOG502SQB8">
    <property type="taxonomic scope" value="Eukaryota"/>
</dbReference>
<evidence type="ECO:0000256" key="4">
    <source>
        <dbReference type="ARBA" id="ARBA00023136"/>
    </source>
</evidence>
<feature type="transmembrane region" description="Helical" evidence="6">
    <location>
        <begin position="113"/>
        <end position="132"/>
    </location>
</feature>
<dbReference type="GO" id="GO:0016020">
    <property type="term" value="C:membrane"/>
    <property type="evidence" value="ECO:0007669"/>
    <property type="project" value="UniProtKB-SubCell"/>
</dbReference>
<feature type="transmembrane region" description="Helical" evidence="6">
    <location>
        <begin position="177"/>
        <end position="203"/>
    </location>
</feature>
<evidence type="ECO:0000313" key="8">
    <source>
        <dbReference type="EMBL" id="EEU41146.1"/>
    </source>
</evidence>
<dbReference type="AlphaFoldDB" id="C7Z3J4"/>
<dbReference type="Proteomes" id="UP000005206">
    <property type="component" value="Chromosome 8"/>
</dbReference>
<dbReference type="InterPro" id="IPR049326">
    <property type="entry name" value="Rhodopsin_dom_fungi"/>
</dbReference>
<evidence type="ECO:0000256" key="1">
    <source>
        <dbReference type="ARBA" id="ARBA00004141"/>
    </source>
</evidence>
<dbReference type="PANTHER" id="PTHR33048:SF47">
    <property type="entry name" value="INTEGRAL MEMBRANE PROTEIN-RELATED"/>
    <property type="match status" value="1"/>
</dbReference>
<dbReference type="VEuPathDB" id="FungiDB:NECHADRAFT_83270"/>
<feature type="transmembrane region" description="Helical" evidence="6">
    <location>
        <begin position="57"/>
        <end position="74"/>
    </location>
</feature>
<feature type="transmembrane region" description="Helical" evidence="6">
    <location>
        <begin position="144"/>
        <end position="165"/>
    </location>
</feature>
<dbReference type="GeneID" id="9675780"/>
<evidence type="ECO:0000256" key="5">
    <source>
        <dbReference type="ARBA" id="ARBA00038359"/>
    </source>
</evidence>
<evidence type="ECO:0000259" key="7">
    <source>
        <dbReference type="Pfam" id="PF20684"/>
    </source>
</evidence>
<keyword evidence="3 6" id="KW-1133">Transmembrane helix</keyword>
<sequence>MGDEPPVPTPVGLMSHTQGGSTSLFYTGIFMPVFSIPIVLLRLWTSQHVVNKWHKDDTLVVIATFASVCLKVQAQRRKLTSYIAARLGSGDHIFNVSPKEFSLLLDLSKWAGVPLYALSTLVIKAAILLFYLRFSVDRSFEFCTCAVLFVVVVYCLALCIGQMVIPCYKPTDAGCQPISVLFIACAACNVATDLAILFLPTWILRPMKVPMGRKVGVAMILMAGGLSVFLFLGISRSAHLRLTSVSAISIVRLISTIFVNTVDITYEWGNSIKWRC</sequence>
<keyword evidence="9" id="KW-1185">Reference proteome</keyword>
<feature type="transmembrane region" description="Helical" evidence="6">
    <location>
        <begin position="215"/>
        <end position="234"/>
    </location>
</feature>
<dbReference type="InParanoid" id="C7Z3J4"/>
<feature type="transmembrane region" description="Helical" evidence="6">
    <location>
        <begin position="24"/>
        <end position="45"/>
    </location>
</feature>
<evidence type="ECO:0000256" key="6">
    <source>
        <dbReference type="SAM" id="Phobius"/>
    </source>
</evidence>
<protein>
    <recommendedName>
        <fullName evidence="7">Rhodopsin domain-containing protein</fullName>
    </recommendedName>
</protein>
<comment type="similarity">
    <text evidence="5">Belongs to the SAT4 family.</text>
</comment>
<comment type="subcellular location">
    <subcellularLocation>
        <location evidence="1">Membrane</location>
        <topology evidence="1">Multi-pass membrane protein</topology>
    </subcellularLocation>
</comment>
<evidence type="ECO:0000256" key="3">
    <source>
        <dbReference type="ARBA" id="ARBA00022989"/>
    </source>
</evidence>
<dbReference type="Pfam" id="PF20684">
    <property type="entry name" value="Fung_rhodopsin"/>
    <property type="match status" value="1"/>
</dbReference>
<gene>
    <name evidence="8" type="ORF">NECHADRAFT_83270</name>
</gene>
<dbReference type="RefSeq" id="XP_003046859.1">
    <property type="nucleotide sequence ID" value="XM_003046813.1"/>
</dbReference>
<evidence type="ECO:0000313" key="9">
    <source>
        <dbReference type="Proteomes" id="UP000005206"/>
    </source>
</evidence>
<keyword evidence="2 6" id="KW-0812">Transmembrane</keyword>
<organism evidence="8 9">
    <name type="scientific">Fusarium vanettenii (strain ATCC MYA-4622 / CBS 123669 / FGSC 9596 / NRRL 45880 / 77-13-4)</name>
    <name type="common">Fusarium solani subsp. pisi</name>
    <dbReference type="NCBI Taxonomy" id="660122"/>
    <lineage>
        <taxon>Eukaryota</taxon>
        <taxon>Fungi</taxon>
        <taxon>Dikarya</taxon>
        <taxon>Ascomycota</taxon>
        <taxon>Pezizomycotina</taxon>
        <taxon>Sordariomycetes</taxon>
        <taxon>Hypocreomycetidae</taxon>
        <taxon>Hypocreales</taxon>
        <taxon>Nectriaceae</taxon>
        <taxon>Fusarium</taxon>
        <taxon>Fusarium solani species complex</taxon>
        <taxon>Fusarium vanettenii</taxon>
    </lineage>
</organism>
<proteinExistence type="inferred from homology"/>
<reference evidence="8 9" key="1">
    <citation type="journal article" date="2009" name="PLoS Genet.">
        <title>The genome of Nectria haematococca: contribution of supernumerary chromosomes to gene expansion.</title>
        <authorList>
            <person name="Coleman J.J."/>
            <person name="Rounsley S.D."/>
            <person name="Rodriguez-Carres M."/>
            <person name="Kuo A."/>
            <person name="Wasmann C.C."/>
            <person name="Grimwood J."/>
            <person name="Schmutz J."/>
            <person name="Taga M."/>
            <person name="White G.J."/>
            <person name="Zhou S."/>
            <person name="Schwartz D.C."/>
            <person name="Freitag M."/>
            <person name="Ma L.J."/>
            <person name="Danchin E.G."/>
            <person name="Henrissat B."/>
            <person name="Coutinho P.M."/>
            <person name="Nelson D.R."/>
            <person name="Straney D."/>
            <person name="Napoli C.A."/>
            <person name="Barker B.M."/>
            <person name="Gribskov M."/>
            <person name="Rep M."/>
            <person name="Kroken S."/>
            <person name="Molnar I."/>
            <person name="Rensing C."/>
            <person name="Kennell J.C."/>
            <person name="Zamora J."/>
            <person name="Farman M.L."/>
            <person name="Selker E.U."/>
            <person name="Salamov A."/>
            <person name="Shapiro H."/>
            <person name="Pangilinan J."/>
            <person name="Lindquist E."/>
            <person name="Lamers C."/>
            <person name="Grigoriev I.V."/>
            <person name="Geiser D.M."/>
            <person name="Covert S.F."/>
            <person name="Temporini E."/>
            <person name="Vanetten H.D."/>
        </authorList>
    </citation>
    <scope>NUCLEOTIDE SEQUENCE [LARGE SCALE GENOMIC DNA]</scope>
    <source>
        <strain evidence="9">ATCC MYA-4622 / CBS 123669 / FGSC 9596 / NRRL 45880 / 77-13-4</strain>
    </source>
</reference>
<dbReference type="OrthoDB" id="5342292at2759"/>
<dbReference type="KEGG" id="nhe:NECHADRAFT_83270"/>
<feature type="domain" description="Rhodopsin" evidence="7">
    <location>
        <begin position="41"/>
        <end position="274"/>
    </location>
</feature>
<dbReference type="PANTHER" id="PTHR33048">
    <property type="entry name" value="PTH11-LIKE INTEGRAL MEMBRANE PROTEIN (AFU_ORTHOLOGUE AFUA_5G11245)"/>
    <property type="match status" value="1"/>
</dbReference>
<dbReference type="HOGENOM" id="CLU_028200_19_0_1"/>
<accession>C7Z3J4</accession>
<dbReference type="InterPro" id="IPR052337">
    <property type="entry name" value="SAT4-like"/>
</dbReference>
<name>C7Z3J4_FUSV7</name>
<dbReference type="EMBL" id="GG698909">
    <property type="protein sequence ID" value="EEU41146.1"/>
    <property type="molecule type" value="Genomic_DNA"/>
</dbReference>
<evidence type="ECO:0000256" key="2">
    <source>
        <dbReference type="ARBA" id="ARBA00022692"/>
    </source>
</evidence>
<keyword evidence="4 6" id="KW-0472">Membrane</keyword>